<dbReference type="EMBL" id="JAAXLS010000020">
    <property type="protein sequence ID" value="NKQ56083.1"/>
    <property type="molecule type" value="Genomic_DNA"/>
</dbReference>
<comment type="caution">
    <text evidence="7">The sequence shown here is derived from an EMBL/GenBank/DDBJ whole genome shotgun (WGS) entry which is preliminary data.</text>
</comment>
<dbReference type="PANTHER" id="PTHR10578">
    <property type="entry name" value="S -2-HYDROXY-ACID OXIDASE-RELATED"/>
    <property type="match status" value="1"/>
</dbReference>
<dbReference type="InterPro" id="IPR000262">
    <property type="entry name" value="FMN-dep_DH"/>
</dbReference>
<keyword evidence="2" id="KW-0285">Flavoprotein</keyword>
<name>A0ABX1J8J4_9PSEU</name>
<feature type="domain" description="FMN hydroxy acid dehydrogenase" evidence="6">
    <location>
        <begin position="32"/>
        <end position="384"/>
    </location>
</feature>
<dbReference type="InterPro" id="IPR012133">
    <property type="entry name" value="Alpha-hydoxy_acid_DH_FMN"/>
</dbReference>
<reference evidence="7 8" key="1">
    <citation type="submission" date="2020-04" db="EMBL/GenBank/DDBJ databases">
        <title>Novel species.</title>
        <authorList>
            <person name="Teo W.F.A."/>
            <person name="Lipun K."/>
            <person name="Srisuk N."/>
            <person name="Duangmal K."/>
        </authorList>
    </citation>
    <scope>NUCLEOTIDE SEQUENCE [LARGE SCALE GENOMIC DNA]</scope>
    <source>
        <strain evidence="7 8">K13G38</strain>
    </source>
</reference>
<evidence type="ECO:0000313" key="8">
    <source>
        <dbReference type="Proteomes" id="UP000715441"/>
    </source>
</evidence>
<dbReference type="InterPro" id="IPR013785">
    <property type="entry name" value="Aldolase_TIM"/>
</dbReference>
<dbReference type="SUPFAM" id="SSF51395">
    <property type="entry name" value="FMN-linked oxidoreductases"/>
    <property type="match status" value="1"/>
</dbReference>
<dbReference type="Gene3D" id="3.20.20.70">
    <property type="entry name" value="Aldolase class I"/>
    <property type="match status" value="1"/>
</dbReference>
<dbReference type="Proteomes" id="UP000715441">
    <property type="component" value="Unassembled WGS sequence"/>
</dbReference>
<keyword evidence="8" id="KW-1185">Reference proteome</keyword>
<organism evidence="7 8">
    <name type="scientific">Amycolatopsis acididurans</name>
    <dbReference type="NCBI Taxonomy" id="2724524"/>
    <lineage>
        <taxon>Bacteria</taxon>
        <taxon>Bacillati</taxon>
        <taxon>Actinomycetota</taxon>
        <taxon>Actinomycetes</taxon>
        <taxon>Pseudonocardiales</taxon>
        <taxon>Pseudonocardiaceae</taxon>
        <taxon>Amycolatopsis</taxon>
    </lineage>
</organism>
<comment type="cofactor">
    <cofactor evidence="1">
        <name>FMN</name>
        <dbReference type="ChEBI" id="CHEBI:58210"/>
    </cofactor>
</comment>
<evidence type="ECO:0000256" key="5">
    <source>
        <dbReference type="ARBA" id="ARBA00024042"/>
    </source>
</evidence>
<comment type="similarity">
    <text evidence="5">Belongs to the FMN-dependent alpha-hydroxy acid dehydrogenase family.</text>
</comment>
<evidence type="ECO:0000256" key="2">
    <source>
        <dbReference type="ARBA" id="ARBA00022630"/>
    </source>
</evidence>
<gene>
    <name evidence="7" type="ORF">HFP15_24700</name>
</gene>
<dbReference type="InterPro" id="IPR008259">
    <property type="entry name" value="FMN_hydac_DH_AS"/>
</dbReference>
<protein>
    <submittedName>
        <fullName evidence="7">Alpha-hydroxy-acid oxidizing protein</fullName>
    </submittedName>
</protein>
<keyword evidence="4" id="KW-0560">Oxidoreductase</keyword>
<evidence type="ECO:0000313" key="7">
    <source>
        <dbReference type="EMBL" id="NKQ56083.1"/>
    </source>
</evidence>
<evidence type="ECO:0000259" key="6">
    <source>
        <dbReference type="PROSITE" id="PS51349"/>
    </source>
</evidence>
<accession>A0ABX1J8J4</accession>
<keyword evidence="3" id="KW-0288">FMN</keyword>
<evidence type="ECO:0000256" key="3">
    <source>
        <dbReference type="ARBA" id="ARBA00022643"/>
    </source>
</evidence>
<dbReference type="RefSeq" id="WP_168519127.1">
    <property type="nucleotide sequence ID" value="NZ_JAAXLS010000020.1"/>
</dbReference>
<evidence type="ECO:0000256" key="4">
    <source>
        <dbReference type="ARBA" id="ARBA00023002"/>
    </source>
</evidence>
<dbReference type="PIRSF" id="PIRSF000138">
    <property type="entry name" value="Al-hdrx_acd_dh"/>
    <property type="match status" value="1"/>
</dbReference>
<dbReference type="InterPro" id="IPR037396">
    <property type="entry name" value="FMN_HAD"/>
</dbReference>
<evidence type="ECO:0000256" key="1">
    <source>
        <dbReference type="ARBA" id="ARBA00001917"/>
    </source>
</evidence>
<dbReference type="PANTHER" id="PTHR10578:SF107">
    <property type="entry name" value="2-HYDROXYACID OXIDASE 1"/>
    <property type="match status" value="1"/>
</dbReference>
<proteinExistence type="inferred from homology"/>
<dbReference type="PROSITE" id="PS00557">
    <property type="entry name" value="FMN_HYDROXY_ACID_DH_1"/>
    <property type="match status" value="1"/>
</dbReference>
<sequence>MSTELNGEKIIETRVAADGELPEGFAGLSEHDLGARFATISEIQEAARAALDSHVWDFLDGGSGDEVTLLDNRAAFTSWKFRPKLLTGIAEPTTNTTFLGLPLSLPVLSAPFGADRLFDPEGHRAVARANQRAGTWSIVPEASSFSLEAVAKAAPEAARMFQLHPMGTDTDVLRMARRAADAGYSALCLTCDCPAGGWRERNRRNRYGPRHDLVTGNYTAHGAEFAGHFLNPQRQWTWNRVADVLAQAELPFMAKGILTAEEARAAVSAGASAILVSNHGGRQLDGAPASLDQLPEIVAEVGAEVDIALDSGIRRGADIVKALALGADVVVLGRPIAMALAAGGQNGVLRMLELLRDEMVNVMTLLGRPDVVSLDGSALQPAVRRG</sequence>
<dbReference type="PROSITE" id="PS51349">
    <property type="entry name" value="FMN_HYDROXY_ACID_DH_2"/>
    <property type="match status" value="1"/>
</dbReference>
<dbReference type="Pfam" id="PF01070">
    <property type="entry name" value="FMN_dh"/>
    <property type="match status" value="1"/>
</dbReference>
<dbReference type="CDD" id="cd02809">
    <property type="entry name" value="alpha_hydroxyacid_oxid_FMN"/>
    <property type="match status" value="1"/>
</dbReference>